<evidence type="ECO:0000313" key="1">
    <source>
        <dbReference type="EMBL" id="OGM20597.1"/>
    </source>
</evidence>
<comment type="caution">
    <text evidence="1">The sequence shown here is derived from an EMBL/GenBank/DDBJ whole genome shotgun (WGS) entry which is preliminary data.</text>
</comment>
<evidence type="ECO:0008006" key="3">
    <source>
        <dbReference type="Google" id="ProtNLM"/>
    </source>
</evidence>
<evidence type="ECO:0000313" key="2">
    <source>
        <dbReference type="Proteomes" id="UP000178419"/>
    </source>
</evidence>
<dbReference type="AlphaFoldDB" id="A0A1F7XZV4"/>
<dbReference type="EMBL" id="MGGE01000038">
    <property type="protein sequence ID" value="OGM20597.1"/>
    <property type="molecule type" value="Genomic_DNA"/>
</dbReference>
<dbReference type="InterPro" id="IPR024524">
    <property type="entry name" value="DUF3800"/>
</dbReference>
<reference evidence="1 2" key="1">
    <citation type="journal article" date="2016" name="Nat. Commun.">
        <title>Thousands of microbial genomes shed light on interconnected biogeochemical processes in an aquifer system.</title>
        <authorList>
            <person name="Anantharaman K."/>
            <person name="Brown C.T."/>
            <person name="Hug L.A."/>
            <person name="Sharon I."/>
            <person name="Castelle C.J."/>
            <person name="Probst A.J."/>
            <person name="Thomas B.C."/>
            <person name="Singh A."/>
            <person name="Wilkins M.J."/>
            <person name="Karaoz U."/>
            <person name="Brodie E.L."/>
            <person name="Williams K.H."/>
            <person name="Hubbard S.S."/>
            <person name="Banfield J.F."/>
        </authorList>
    </citation>
    <scope>NUCLEOTIDE SEQUENCE [LARGE SCALE GENOMIC DNA]</scope>
</reference>
<protein>
    <recommendedName>
        <fullName evidence="3">DUF3800 domain-containing protein</fullName>
    </recommendedName>
</protein>
<dbReference type="Pfam" id="PF12686">
    <property type="entry name" value="DUF3800"/>
    <property type="match status" value="1"/>
</dbReference>
<name>A0A1F7XZV4_9BACT</name>
<accession>A0A1F7XZV4</accession>
<organism evidence="1 2">
    <name type="scientific">Candidatus Woesebacteria bacterium RIFCSPHIGHO2_01_FULL_38_9</name>
    <dbReference type="NCBI Taxonomy" id="1802492"/>
    <lineage>
        <taxon>Bacteria</taxon>
        <taxon>Candidatus Woeseibacteriota</taxon>
    </lineage>
</organism>
<gene>
    <name evidence="1" type="ORF">A2714_02785</name>
</gene>
<dbReference type="Proteomes" id="UP000178419">
    <property type="component" value="Unassembled WGS sequence"/>
</dbReference>
<sequence length="228" mass="27066">MKKFYRLYVDESGDHYYSDTDDPERRYLCLLGCIFDLEYYEKEFQPKFEEKEKAFNKELLEIFRESKYGIISVVIDKKFHHKRWGNNAAHPYHYCPLALVQRFVGFLNRYNAKSDVLAESRGTQEDLQLKSEFTHLYETGTPHVSSLVFQRCLSSRQIKLRKKYQNIAGLQVSDLLAHPYKQDVLLDYGKIDSYYGKFGKKILEIAKTKYNKWALFNKVDGYGRVFIK</sequence>
<proteinExistence type="predicted"/>